<evidence type="ECO:0000256" key="1">
    <source>
        <dbReference type="SAM" id="MobiDB-lite"/>
    </source>
</evidence>
<accession>A0A8J5CJ02</accession>
<feature type="region of interest" description="Disordered" evidence="1">
    <location>
        <begin position="91"/>
        <end position="121"/>
    </location>
</feature>
<proteinExistence type="predicted"/>
<organism evidence="2 3">
    <name type="scientific">Chionoecetes opilio</name>
    <name type="common">Atlantic snow crab</name>
    <name type="synonym">Cancer opilio</name>
    <dbReference type="NCBI Taxonomy" id="41210"/>
    <lineage>
        <taxon>Eukaryota</taxon>
        <taxon>Metazoa</taxon>
        <taxon>Ecdysozoa</taxon>
        <taxon>Arthropoda</taxon>
        <taxon>Crustacea</taxon>
        <taxon>Multicrustacea</taxon>
        <taxon>Malacostraca</taxon>
        <taxon>Eumalacostraca</taxon>
        <taxon>Eucarida</taxon>
        <taxon>Decapoda</taxon>
        <taxon>Pleocyemata</taxon>
        <taxon>Brachyura</taxon>
        <taxon>Eubrachyura</taxon>
        <taxon>Majoidea</taxon>
        <taxon>Majidae</taxon>
        <taxon>Chionoecetes</taxon>
    </lineage>
</organism>
<name>A0A8J5CJ02_CHIOP</name>
<dbReference type="Proteomes" id="UP000770661">
    <property type="component" value="Unassembled WGS sequence"/>
</dbReference>
<gene>
    <name evidence="2" type="ORF">GWK47_005870</name>
</gene>
<sequence>MRERWISITGTAIPASPWGVTSLPSPRRVDNWPLTDYRRVKAVTFRRLPSTQKDDSSTRALGQPLLNPEVLTRLQEQTDHQVGQNHLQPTTVNTWERGGTRPNTPKKGPKSRHLGTLPTIGRPHGALGMAGYYRRFVPIRGRFGPLTRSLVGL</sequence>
<evidence type="ECO:0000313" key="2">
    <source>
        <dbReference type="EMBL" id="KAG0722688.1"/>
    </source>
</evidence>
<evidence type="ECO:0000313" key="3">
    <source>
        <dbReference type="Proteomes" id="UP000770661"/>
    </source>
</evidence>
<protein>
    <submittedName>
        <fullName evidence="2">Uncharacterized protein</fullName>
    </submittedName>
</protein>
<comment type="caution">
    <text evidence="2">The sequence shown here is derived from an EMBL/GenBank/DDBJ whole genome shotgun (WGS) entry which is preliminary data.</text>
</comment>
<reference evidence="2" key="1">
    <citation type="submission" date="2020-07" db="EMBL/GenBank/DDBJ databases">
        <title>The High-quality genome of the commercially important snow crab, Chionoecetes opilio.</title>
        <authorList>
            <person name="Jeong J.-H."/>
            <person name="Ryu S."/>
        </authorList>
    </citation>
    <scope>NUCLEOTIDE SEQUENCE</scope>
    <source>
        <strain evidence="2">MADBK_172401_WGS</strain>
        <tissue evidence="2">Digestive gland</tissue>
    </source>
</reference>
<dbReference type="AlphaFoldDB" id="A0A8J5CJ02"/>
<dbReference type="EMBL" id="JACEEZ010009181">
    <property type="protein sequence ID" value="KAG0722688.1"/>
    <property type="molecule type" value="Genomic_DNA"/>
</dbReference>
<keyword evidence="3" id="KW-1185">Reference proteome</keyword>